<organism evidence="4 5">
    <name type="scientific">Promicromonospora thailandica</name>
    <dbReference type="NCBI Taxonomy" id="765201"/>
    <lineage>
        <taxon>Bacteria</taxon>
        <taxon>Bacillati</taxon>
        <taxon>Actinomycetota</taxon>
        <taxon>Actinomycetes</taxon>
        <taxon>Micrococcales</taxon>
        <taxon>Promicromonosporaceae</taxon>
        <taxon>Promicromonospora</taxon>
    </lineage>
</organism>
<evidence type="ECO:0000256" key="2">
    <source>
        <dbReference type="SAM" id="Phobius"/>
    </source>
</evidence>
<evidence type="ECO:0000313" key="5">
    <source>
        <dbReference type="Proteomes" id="UP001139493"/>
    </source>
</evidence>
<keyword evidence="2" id="KW-0472">Membrane</keyword>
<feature type="transmembrane region" description="Helical" evidence="2">
    <location>
        <begin position="208"/>
        <end position="229"/>
    </location>
</feature>
<dbReference type="Pfam" id="PF14219">
    <property type="entry name" value="DUF4328"/>
    <property type="match status" value="1"/>
</dbReference>
<dbReference type="AlphaFoldDB" id="A0A9X2FZ81"/>
<dbReference type="EMBL" id="JAMTCS010000003">
    <property type="protein sequence ID" value="MCP2263879.1"/>
    <property type="molecule type" value="Genomic_DNA"/>
</dbReference>
<proteinExistence type="predicted"/>
<dbReference type="Proteomes" id="UP001139493">
    <property type="component" value="Unassembled WGS sequence"/>
</dbReference>
<evidence type="ECO:0000259" key="3">
    <source>
        <dbReference type="Pfam" id="PF14219"/>
    </source>
</evidence>
<accession>A0A9X2FZ81</accession>
<keyword evidence="5" id="KW-1185">Reference proteome</keyword>
<feature type="transmembrane region" description="Helical" evidence="2">
    <location>
        <begin position="167"/>
        <end position="188"/>
    </location>
</feature>
<evidence type="ECO:0000256" key="1">
    <source>
        <dbReference type="SAM" id="MobiDB-lite"/>
    </source>
</evidence>
<dbReference type="InterPro" id="IPR025565">
    <property type="entry name" value="DUF4328"/>
</dbReference>
<comment type="caution">
    <text evidence="4">The sequence shown here is derived from an EMBL/GenBank/DDBJ whole genome shotgun (WGS) entry which is preliminary data.</text>
</comment>
<feature type="transmembrane region" description="Helical" evidence="2">
    <location>
        <begin position="43"/>
        <end position="66"/>
    </location>
</feature>
<feature type="region of interest" description="Disordered" evidence="1">
    <location>
        <begin position="1"/>
        <end position="25"/>
    </location>
</feature>
<evidence type="ECO:0000313" key="4">
    <source>
        <dbReference type="EMBL" id="MCP2263879.1"/>
    </source>
</evidence>
<keyword evidence="2" id="KW-0812">Transmembrane</keyword>
<feature type="compositionally biased region" description="Pro residues" evidence="1">
    <location>
        <begin position="7"/>
        <end position="18"/>
    </location>
</feature>
<feature type="domain" description="DUF4328" evidence="3">
    <location>
        <begin position="94"/>
        <end position="234"/>
    </location>
</feature>
<dbReference type="RefSeq" id="WP_253833682.1">
    <property type="nucleotide sequence ID" value="NZ_JAMTCS010000003.1"/>
</dbReference>
<reference evidence="4" key="1">
    <citation type="submission" date="2022-06" db="EMBL/GenBank/DDBJ databases">
        <title>Genomic Encyclopedia of Archaeal and Bacterial Type Strains, Phase II (KMG-II): from individual species to whole genera.</title>
        <authorList>
            <person name="Goeker M."/>
        </authorList>
    </citation>
    <scope>NUCLEOTIDE SEQUENCE</scope>
    <source>
        <strain evidence="4">DSM 26652</strain>
    </source>
</reference>
<protein>
    <recommendedName>
        <fullName evidence="3">DUF4328 domain-containing protein</fullName>
    </recommendedName>
</protein>
<feature type="transmembrane region" description="Helical" evidence="2">
    <location>
        <begin position="136"/>
        <end position="155"/>
    </location>
</feature>
<name>A0A9X2FZ81_9MICO</name>
<sequence>MTQPDNPFTPPTSPPTAPPLARAAQQPPQYVHAAPYAPPPRSAAGLGVATIVLACVWTVVQVLQLATAPQAADALRAAAAAGDGALASAFTGYDAVGLLLVPVQIAAYVVACLWLSTSRATAEALDPRYVHARGRVWAWLGWWVPVVSFWFPYQVVRDVRRATTTRLIGGIGGWWAAWLVFVVVSNSAGRMNLRTTPEATAVAADALVPVQLVATAAMIVALVLWIRIVREITAWQRERIPAGGAYPS</sequence>
<feature type="transmembrane region" description="Helical" evidence="2">
    <location>
        <begin position="95"/>
        <end position="116"/>
    </location>
</feature>
<gene>
    <name evidence="4" type="ORF">APR03_001215</name>
</gene>
<keyword evidence="2" id="KW-1133">Transmembrane helix</keyword>